<protein>
    <recommendedName>
        <fullName evidence="3">Reverse transcriptase zinc-binding domain-containing protein</fullName>
    </recommendedName>
</protein>
<organism evidence="1 2">
    <name type="scientific">Solanum bulbocastanum</name>
    <name type="common">Wild potato</name>
    <dbReference type="NCBI Taxonomy" id="147425"/>
    <lineage>
        <taxon>Eukaryota</taxon>
        <taxon>Viridiplantae</taxon>
        <taxon>Streptophyta</taxon>
        <taxon>Embryophyta</taxon>
        <taxon>Tracheophyta</taxon>
        <taxon>Spermatophyta</taxon>
        <taxon>Magnoliopsida</taxon>
        <taxon>eudicotyledons</taxon>
        <taxon>Gunneridae</taxon>
        <taxon>Pentapetalae</taxon>
        <taxon>asterids</taxon>
        <taxon>lamiids</taxon>
        <taxon>Solanales</taxon>
        <taxon>Solanaceae</taxon>
        <taxon>Solanoideae</taxon>
        <taxon>Solaneae</taxon>
        <taxon>Solanum</taxon>
    </lineage>
</organism>
<dbReference type="Proteomes" id="UP001371456">
    <property type="component" value="Unassembled WGS sequence"/>
</dbReference>
<dbReference type="EMBL" id="JBANQN010000012">
    <property type="protein sequence ID" value="KAK6773751.1"/>
    <property type="molecule type" value="Genomic_DNA"/>
</dbReference>
<comment type="caution">
    <text evidence="1">The sequence shown here is derived from an EMBL/GenBank/DDBJ whole genome shotgun (WGS) entry which is preliminary data.</text>
</comment>
<dbReference type="AlphaFoldDB" id="A0AAN8SX97"/>
<proteinExistence type="predicted"/>
<sequence length="101" mass="11474">MDRLQRFGLDVPNACIFCAALEETLTHLLFDYPITNSLWSRMLNWAGEHTPIGSWQEEVAHAVKWAKQSSGNGGILSSLFAMVVTVIWREMNLMRFQGGQF</sequence>
<evidence type="ECO:0000313" key="1">
    <source>
        <dbReference type="EMBL" id="KAK6773751.1"/>
    </source>
</evidence>
<evidence type="ECO:0000313" key="2">
    <source>
        <dbReference type="Proteomes" id="UP001371456"/>
    </source>
</evidence>
<accession>A0AAN8SX97</accession>
<reference evidence="1 2" key="1">
    <citation type="submission" date="2024-02" db="EMBL/GenBank/DDBJ databases">
        <title>de novo genome assembly of Solanum bulbocastanum strain 11H21.</title>
        <authorList>
            <person name="Hosaka A.J."/>
        </authorList>
    </citation>
    <scope>NUCLEOTIDE SEQUENCE [LARGE SCALE GENOMIC DNA]</scope>
    <source>
        <tissue evidence="1">Young leaves</tissue>
    </source>
</reference>
<keyword evidence="2" id="KW-1185">Reference proteome</keyword>
<name>A0AAN8SX97_SOLBU</name>
<gene>
    <name evidence="1" type="ORF">RDI58_028989</name>
</gene>
<evidence type="ECO:0008006" key="3">
    <source>
        <dbReference type="Google" id="ProtNLM"/>
    </source>
</evidence>